<dbReference type="AlphaFoldDB" id="A0A1F4TTP6"/>
<comment type="caution">
    <text evidence="2">The sequence shown here is derived from an EMBL/GenBank/DDBJ whole genome shotgun (WGS) entry which is preliminary data.</text>
</comment>
<dbReference type="Gene3D" id="3.40.50.1820">
    <property type="entry name" value="alpha/beta hydrolase"/>
    <property type="match status" value="1"/>
</dbReference>
<dbReference type="InterPro" id="IPR000073">
    <property type="entry name" value="AB_hydrolase_1"/>
</dbReference>
<proteinExistence type="predicted"/>
<sequence>MSKTYVGDLSYYARQVQSHIKRSGLKNFTFSVDSNGHNGKKLSLDSDVYFAFRRNGIETVDFVIAEGIDYPDYLLQAAIKISLTHLALKKKGGRRGVEYLDLTKRLGQGRVRLARLKISYQSGANPLVEFDCAEVANKKEIENYPSRELPDDRTIIPLSGPGYNVERQTFTDGSRAFIYSPSEGNPKGTTVMPRLGYSMSAVHDHPLAAALSSRGYRSVVFDYPGHSTYSASPFARGNYDHLSLNNFAASTQEKVAWVREKFGGEVAFVGQSMSGRIGLDLFAGQEAEKKPDKLFMVAPFGFAFMRTKITGPFLLAMGVNLLNLFRLKSFALTAAMSYRYFFNQEESPSDFAKFWQSVQPVPVRISWELAATALGGPINNFLANNWVAKKLFNYSFAEPDIGRQPVRIIENQADVIASNASHPILADCLKRKFGAKDVKVISFPEGVHNSPVTQADPLADLIIRNL</sequence>
<protein>
    <recommendedName>
        <fullName evidence="1">AB hydrolase-1 domain-containing protein</fullName>
    </recommendedName>
</protein>
<dbReference type="Proteomes" id="UP000177309">
    <property type="component" value="Unassembled WGS sequence"/>
</dbReference>
<dbReference type="SUPFAM" id="SSF53474">
    <property type="entry name" value="alpha/beta-Hydrolases"/>
    <property type="match status" value="1"/>
</dbReference>
<dbReference type="EMBL" id="MEUI01000001">
    <property type="protein sequence ID" value="OGC35433.1"/>
    <property type="molecule type" value="Genomic_DNA"/>
</dbReference>
<feature type="domain" description="AB hydrolase-1" evidence="1">
    <location>
        <begin position="205"/>
        <end position="375"/>
    </location>
</feature>
<accession>A0A1F4TTP6</accession>
<dbReference type="Pfam" id="PF12697">
    <property type="entry name" value="Abhydrolase_6"/>
    <property type="match status" value="1"/>
</dbReference>
<organism evidence="2 3">
    <name type="scientific">candidate division WOR-1 bacterium RIFOXYC2_FULL_41_25</name>
    <dbReference type="NCBI Taxonomy" id="1802586"/>
    <lineage>
        <taxon>Bacteria</taxon>
        <taxon>Bacillati</taxon>
        <taxon>Saganbacteria</taxon>
    </lineage>
</organism>
<evidence type="ECO:0000313" key="2">
    <source>
        <dbReference type="EMBL" id="OGC35433.1"/>
    </source>
</evidence>
<evidence type="ECO:0000313" key="3">
    <source>
        <dbReference type="Proteomes" id="UP000177309"/>
    </source>
</evidence>
<dbReference type="InterPro" id="IPR029058">
    <property type="entry name" value="AB_hydrolase_fold"/>
</dbReference>
<evidence type="ECO:0000259" key="1">
    <source>
        <dbReference type="Pfam" id="PF12697"/>
    </source>
</evidence>
<gene>
    <name evidence="2" type="ORF">A2462_03005</name>
</gene>
<name>A0A1F4TTP6_UNCSA</name>
<reference evidence="2 3" key="1">
    <citation type="journal article" date="2016" name="Nat. Commun.">
        <title>Thousands of microbial genomes shed light on interconnected biogeochemical processes in an aquifer system.</title>
        <authorList>
            <person name="Anantharaman K."/>
            <person name="Brown C.T."/>
            <person name="Hug L.A."/>
            <person name="Sharon I."/>
            <person name="Castelle C.J."/>
            <person name="Probst A.J."/>
            <person name="Thomas B.C."/>
            <person name="Singh A."/>
            <person name="Wilkins M.J."/>
            <person name="Karaoz U."/>
            <person name="Brodie E.L."/>
            <person name="Williams K.H."/>
            <person name="Hubbard S.S."/>
            <person name="Banfield J.F."/>
        </authorList>
    </citation>
    <scope>NUCLEOTIDE SEQUENCE [LARGE SCALE GENOMIC DNA]</scope>
</reference>